<name>A0A5Q5BHA2_MYCSS</name>
<proteinExistence type="predicted"/>
<evidence type="ECO:0000313" key="2">
    <source>
        <dbReference type="EMBL" id="ABG07544.1"/>
    </source>
</evidence>
<organism evidence="2">
    <name type="scientific">Mycobacterium sp. (strain MCS)</name>
    <dbReference type="NCBI Taxonomy" id="164756"/>
    <lineage>
        <taxon>Bacteria</taxon>
        <taxon>Bacillati</taxon>
        <taxon>Actinomycetota</taxon>
        <taxon>Actinomycetes</taxon>
        <taxon>Mycobacteriales</taxon>
        <taxon>Mycobacteriaceae</taxon>
        <taxon>Mycobacterium</taxon>
    </lineage>
</organism>
<accession>A0A5Q5BHA2</accession>
<protein>
    <submittedName>
        <fullName evidence="2">Uncharacterized protein</fullName>
    </submittedName>
</protein>
<dbReference type="EMBL" id="CP000384">
    <property type="protein sequence ID" value="ABG07544.1"/>
    <property type="molecule type" value="Genomic_DNA"/>
</dbReference>
<dbReference type="KEGG" id="mmc:Mmcs_1432"/>
<reference evidence="2" key="1">
    <citation type="submission" date="2006-06" db="EMBL/GenBank/DDBJ databases">
        <title>Complete sequence of chromosome of Mycobacterium sp. MCS.</title>
        <authorList>
            <consortium name="US DOE Joint Genome Institute"/>
            <person name="Copeland A."/>
            <person name="Lucas S."/>
            <person name="Lapidus A."/>
            <person name="Barry K."/>
            <person name="Detter J.C."/>
            <person name="Glavina del Rio T."/>
            <person name="Hammon N."/>
            <person name="Israni S."/>
            <person name="Dalin E."/>
            <person name="Tice H."/>
            <person name="Pitluck S."/>
            <person name="Martinez M."/>
            <person name="Schmutz J."/>
            <person name="Larimer F."/>
            <person name="Land M."/>
            <person name="Hauser L."/>
            <person name="Kyrpides N."/>
            <person name="Kim E."/>
            <person name="Miller C.D."/>
            <person name="Hughes J.E."/>
            <person name="Anderson A.J."/>
            <person name="Sims R.C."/>
            <person name="Richardson P."/>
        </authorList>
    </citation>
    <scope>NUCLEOTIDE SEQUENCE [LARGE SCALE GENOMIC DNA]</scope>
    <source>
        <strain evidence="2">MCS</strain>
    </source>
</reference>
<sequence>MLVSGPRVNGHEERGSAGRGSAGARRRIARFHSHVVCGSTPSDCNIWTGAIGADGYGGSTSPATAWGLCVRPHRYALAIAEGSVAAGVLGLHQCDNPVCVKIAASSDPQQHVVSGSQGDNFKRMAWMCGGGGRHAARRCESRGVRRERSVGLREAVHHGWMPPRCRRRCLATSPTLWCISTLAEVDDSTGSSR</sequence>
<evidence type="ECO:0000256" key="1">
    <source>
        <dbReference type="SAM" id="MobiDB-lite"/>
    </source>
</evidence>
<dbReference type="AlphaFoldDB" id="A0A5Q5BHA2"/>
<feature type="region of interest" description="Disordered" evidence="1">
    <location>
        <begin position="1"/>
        <end position="23"/>
    </location>
</feature>
<gene>
    <name evidence="2" type="ordered locus">Mmcs_1432</name>
</gene>